<sequence>MSLIDPQEYRKAFVKYLRKGTPIHFETKNTKPTTHYIWRTRRDGQVRSSHAEREGQIFSWDNPPEGGHPGEDYGCRCTAEPYLPEASEFMEITLQGVSAGGGAWSSRDFVRHYYRGNGRGVTARETGHLSAIVDEYMTKI</sequence>
<accession>A0ABV3RQ32</accession>
<evidence type="ECO:0000313" key="2">
    <source>
        <dbReference type="EMBL" id="MEW9921087.1"/>
    </source>
</evidence>
<organism evidence="2 3">
    <name type="scientific">Sulfitobacter sediminis</name>
    <dbReference type="NCBI Taxonomy" id="3234186"/>
    <lineage>
        <taxon>Bacteria</taxon>
        <taxon>Pseudomonadati</taxon>
        <taxon>Pseudomonadota</taxon>
        <taxon>Alphaproteobacteria</taxon>
        <taxon>Rhodobacterales</taxon>
        <taxon>Roseobacteraceae</taxon>
        <taxon>Sulfitobacter</taxon>
    </lineage>
</organism>
<evidence type="ECO:0000313" key="3">
    <source>
        <dbReference type="Proteomes" id="UP001556098"/>
    </source>
</evidence>
<evidence type="ECO:0000259" key="1">
    <source>
        <dbReference type="Pfam" id="PF04233"/>
    </source>
</evidence>
<dbReference type="Pfam" id="PF04233">
    <property type="entry name" value="Phage_Mu_F"/>
    <property type="match status" value="1"/>
</dbReference>
<dbReference type="NCBIfam" id="TIGR01641">
    <property type="entry name" value="phageSPP1_gp7"/>
    <property type="match status" value="1"/>
</dbReference>
<keyword evidence="3" id="KW-1185">Reference proteome</keyword>
<dbReference type="Proteomes" id="UP001556098">
    <property type="component" value="Unassembled WGS sequence"/>
</dbReference>
<feature type="domain" description="Phage head morphogenesis" evidence="1">
    <location>
        <begin position="28"/>
        <end position="79"/>
    </location>
</feature>
<comment type="caution">
    <text evidence="2">The sequence shown here is derived from an EMBL/GenBank/DDBJ whole genome shotgun (WGS) entry which is preliminary data.</text>
</comment>
<dbReference type="RefSeq" id="WP_367878787.1">
    <property type="nucleotide sequence ID" value="NZ_JBFNXX010000012.1"/>
</dbReference>
<proteinExistence type="predicted"/>
<name>A0ABV3RQ32_9RHOB</name>
<gene>
    <name evidence="2" type="ORF">AB2B41_15850</name>
</gene>
<reference evidence="2 3" key="1">
    <citation type="submission" date="2024-07" db="EMBL/GenBank/DDBJ databases">
        <title>Marimonas sp.nov., isolated from tidal-flat sediment.</title>
        <authorList>
            <person name="Jayan J.N."/>
            <person name="Lee S.S."/>
        </authorList>
    </citation>
    <scope>NUCLEOTIDE SEQUENCE [LARGE SCALE GENOMIC DNA]</scope>
    <source>
        <strain evidence="2 3">MJW-29</strain>
    </source>
</reference>
<dbReference type="InterPro" id="IPR006528">
    <property type="entry name" value="Phage_head_morphogenesis_dom"/>
</dbReference>
<dbReference type="EMBL" id="JBFNXX010000012">
    <property type="protein sequence ID" value="MEW9921087.1"/>
    <property type="molecule type" value="Genomic_DNA"/>
</dbReference>
<protein>
    <submittedName>
        <fullName evidence="2">Phage minor head protein</fullName>
    </submittedName>
</protein>